<evidence type="ECO:0000313" key="1">
    <source>
        <dbReference type="EMBL" id="BAD81312.1"/>
    </source>
</evidence>
<reference evidence="3" key="3">
    <citation type="journal article" date="2008" name="Nucleic Acids Res.">
        <title>The rice annotation project database (RAP-DB): 2008 update.</title>
        <authorList>
            <consortium name="The rice annotation project (RAP)"/>
        </authorList>
    </citation>
    <scope>GENOME REANNOTATION</scope>
    <source>
        <strain evidence="3">cv. Nipponbare</strain>
    </source>
</reference>
<evidence type="ECO:0000313" key="2">
    <source>
        <dbReference type="EMBL" id="BAD81457.1"/>
    </source>
</evidence>
<dbReference type="Proteomes" id="UP000817658">
    <property type="component" value="Chromosome 1"/>
</dbReference>
<sequence>MAPAMEEAVAGRGGRTPEEEEARLRVIRRAQIKVPFLNLRYDSLVHQSHMDACPMLFLRFSSELVLKINMMFGCAATDFACDLLLAKELISYLGANDVKHTGYSRGYNCSDIAIANKLMLSSNGFMLICRLQ</sequence>
<protein>
    <submittedName>
        <fullName evidence="1">Uncharacterized protein</fullName>
    </submittedName>
</protein>
<dbReference type="AlphaFoldDB" id="Q5NAN7"/>
<name>Q5NAN7_ORYSJ</name>
<accession>Q5NAN7</accession>
<dbReference type="Proteomes" id="UP000000763">
    <property type="component" value="Chromosome 1"/>
</dbReference>
<reference evidence="3" key="2">
    <citation type="journal article" date="2005" name="Nature">
        <title>The map-based sequence of the rice genome.</title>
        <authorList>
            <consortium name="International rice genome sequencing project (IRGSP)"/>
            <person name="Matsumoto T."/>
            <person name="Wu J."/>
            <person name="Kanamori H."/>
            <person name="Katayose Y."/>
            <person name="Fujisawa M."/>
            <person name="Namiki N."/>
            <person name="Mizuno H."/>
            <person name="Yamamoto K."/>
            <person name="Antonio B.A."/>
            <person name="Baba T."/>
            <person name="Sakata K."/>
            <person name="Nagamura Y."/>
            <person name="Aoki H."/>
            <person name="Arikawa K."/>
            <person name="Arita K."/>
            <person name="Bito T."/>
            <person name="Chiden Y."/>
            <person name="Fujitsuka N."/>
            <person name="Fukunaka R."/>
            <person name="Hamada M."/>
            <person name="Harada C."/>
            <person name="Hayashi A."/>
            <person name="Hijishita S."/>
            <person name="Honda M."/>
            <person name="Hosokawa S."/>
            <person name="Ichikawa Y."/>
            <person name="Idonuma A."/>
            <person name="Iijima M."/>
            <person name="Ikeda M."/>
            <person name="Ikeno M."/>
            <person name="Ito K."/>
            <person name="Ito S."/>
            <person name="Ito T."/>
            <person name="Ito Y."/>
            <person name="Ito Y."/>
            <person name="Iwabuchi A."/>
            <person name="Kamiya K."/>
            <person name="Karasawa W."/>
            <person name="Kurita K."/>
            <person name="Katagiri S."/>
            <person name="Kikuta A."/>
            <person name="Kobayashi H."/>
            <person name="Kobayashi N."/>
            <person name="Machita K."/>
            <person name="Maehara T."/>
            <person name="Masukawa M."/>
            <person name="Mizubayashi T."/>
            <person name="Mukai Y."/>
            <person name="Nagasaki H."/>
            <person name="Nagata Y."/>
            <person name="Naito S."/>
            <person name="Nakashima M."/>
            <person name="Nakama Y."/>
            <person name="Nakamichi Y."/>
            <person name="Nakamura M."/>
            <person name="Meguro A."/>
            <person name="Negishi M."/>
            <person name="Ohta I."/>
            <person name="Ohta T."/>
            <person name="Okamoto M."/>
            <person name="Ono N."/>
            <person name="Saji S."/>
            <person name="Sakaguchi M."/>
            <person name="Sakai K."/>
            <person name="Shibata M."/>
            <person name="Shimokawa T."/>
            <person name="Song J."/>
            <person name="Takazaki Y."/>
            <person name="Terasawa K."/>
            <person name="Tsugane M."/>
            <person name="Tsuji K."/>
            <person name="Ueda S."/>
            <person name="Waki K."/>
            <person name="Yamagata H."/>
            <person name="Yamamoto M."/>
            <person name="Yamamoto S."/>
            <person name="Yamane H."/>
            <person name="Yoshiki S."/>
            <person name="Yoshihara R."/>
            <person name="Yukawa K."/>
            <person name="Zhong H."/>
            <person name="Yano M."/>
            <person name="Yuan Q."/>
            <person name="Ouyang S."/>
            <person name="Liu J."/>
            <person name="Jones K.M."/>
            <person name="Gansberger K."/>
            <person name="Moffat K."/>
            <person name="Hill J."/>
            <person name="Bera J."/>
            <person name="Fadrosh D."/>
            <person name="Jin S."/>
            <person name="Johri S."/>
            <person name="Kim M."/>
            <person name="Overton L."/>
            <person name="Reardon M."/>
            <person name="Tsitrin T."/>
            <person name="Vuong H."/>
            <person name="Weaver B."/>
            <person name="Ciecko A."/>
            <person name="Tallon L."/>
            <person name="Jackson J."/>
            <person name="Pai G."/>
            <person name="Aken S.V."/>
            <person name="Utterback T."/>
            <person name="Reidmuller S."/>
            <person name="Feldblyum T."/>
            <person name="Hsiao J."/>
            <person name="Zismann V."/>
            <person name="Iobst S."/>
            <person name="de Vazeille A.R."/>
            <person name="Buell C.R."/>
            <person name="Ying K."/>
            <person name="Li Y."/>
            <person name="Lu T."/>
            <person name="Huang Y."/>
            <person name="Zhao Q."/>
            <person name="Feng Q."/>
            <person name="Zhang L."/>
            <person name="Zhu J."/>
            <person name="Weng Q."/>
            <person name="Mu J."/>
            <person name="Lu Y."/>
            <person name="Fan D."/>
            <person name="Liu Y."/>
            <person name="Guan J."/>
            <person name="Zhang Y."/>
            <person name="Yu S."/>
            <person name="Liu X."/>
            <person name="Zhang Y."/>
            <person name="Hong G."/>
            <person name="Han B."/>
            <person name="Choisne N."/>
            <person name="Demange N."/>
            <person name="Orjeda G."/>
            <person name="Samain S."/>
            <person name="Cattolico L."/>
            <person name="Pelletier E."/>
            <person name="Couloux A."/>
            <person name="Segurens B."/>
            <person name="Wincker P."/>
            <person name="D'Hont A."/>
            <person name="Scarpelli C."/>
            <person name="Weissenbach J."/>
            <person name="Salanoubat M."/>
            <person name="Quetier F."/>
            <person name="Yu Y."/>
            <person name="Kim H.R."/>
            <person name="Rambo T."/>
            <person name="Currie J."/>
            <person name="Collura K."/>
            <person name="Luo M."/>
            <person name="Yang T."/>
            <person name="Ammiraju J.S.S."/>
            <person name="Engler F."/>
            <person name="Soderlund C."/>
            <person name="Wing R.A."/>
            <person name="Palmer L.E."/>
            <person name="de la Bastide M."/>
            <person name="Spiegel L."/>
            <person name="Nascimento L."/>
            <person name="Zutavern T."/>
            <person name="O'Shaughnessy A."/>
            <person name="Dike S."/>
            <person name="Dedhia N."/>
            <person name="Preston R."/>
            <person name="Balija V."/>
            <person name="McCombie W.R."/>
            <person name="Chow T."/>
            <person name="Chen H."/>
            <person name="Chung M."/>
            <person name="Chen C."/>
            <person name="Shaw J."/>
            <person name="Wu H."/>
            <person name="Hsiao K."/>
            <person name="Chao Y."/>
            <person name="Chu M."/>
            <person name="Cheng C."/>
            <person name="Hour A."/>
            <person name="Lee P."/>
            <person name="Lin S."/>
            <person name="Lin Y."/>
            <person name="Liou J."/>
            <person name="Liu S."/>
            <person name="Hsing Y."/>
            <person name="Raghuvanshi S."/>
            <person name="Mohanty A."/>
            <person name="Bharti A.K."/>
            <person name="Gaur A."/>
            <person name="Gupta V."/>
            <person name="Kumar D."/>
            <person name="Ravi V."/>
            <person name="Vij S."/>
            <person name="Kapur A."/>
            <person name="Khurana P."/>
            <person name="Khurana P."/>
            <person name="Khurana J.P."/>
            <person name="Tyagi A.K."/>
            <person name="Gaikwad K."/>
            <person name="Singh A."/>
            <person name="Dalal V."/>
            <person name="Srivastava S."/>
            <person name="Dixit A."/>
            <person name="Pal A.K."/>
            <person name="Ghazi I.A."/>
            <person name="Yadav M."/>
            <person name="Pandit A."/>
            <person name="Bhargava A."/>
            <person name="Sureshbabu K."/>
            <person name="Batra K."/>
            <person name="Sharma T.R."/>
            <person name="Mohapatra T."/>
            <person name="Singh N.K."/>
            <person name="Messing J."/>
            <person name="Nelson A.B."/>
            <person name="Fuks G."/>
            <person name="Kavchok S."/>
            <person name="Keizer G."/>
            <person name="Linton E."/>
            <person name="Llaca V."/>
            <person name="Song R."/>
            <person name="Tanyolac B."/>
            <person name="Young S."/>
            <person name="Ho-Il K."/>
            <person name="Hahn J.H."/>
            <person name="Sangsakoo G."/>
            <person name="Vanavichit A."/>
            <person name="de Mattos Luiz.A.T."/>
            <person name="Zimmer P.D."/>
            <person name="Malone G."/>
            <person name="Dellagostin O."/>
            <person name="de Oliveira A.C."/>
            <person name="Bevan M."/>
            <person name="Bancroft I."/>
            <person name="Minx P."/>
            <person name="Cordum H."/>
            <person name="Wilson R."/>
            <person name="Cheng Z."/>
            <person name="Jin W."/>
            <person name="Jiang J."/>
            <person name="Leong S.A."/>
            <person name="Iwama H."/>
            <person name="Gojobori T."/>
            <person name="Itoh T."/>
            <person name="Niimura Y."/>
            <person name="Fujii Y."/>
            <person name="Habara T."/>
            <person name="Sakai H."/>
            <person name="Sato Y."/>
            <person name="Wilson G."/>
            <person name="Kumar K."/>
            <person name="McCouch S."/>
            <person name="Juretic N."/>
            <person name="Hoen D."/>
            <person name="Wright S."/>
            <person name="Bruskiewich R."/>
            <person name="Bureau T."/>
            <person name="Miyao A."/>
            <person name="Hirochika H."/>
            <person name="Nishikawa T."/>
            <person name="Kadowaki K."/>
            <person name="Sugiura M."/>
            <person name="Burr B."/>
            <person name="Sasaki T."/>
        </authorList>
    </citation>
    <scope>NUCLEOTIDE SEQUENCE [LARGE SCALE GENOMIC DNA]</scope>
    <source>
        <strain evidence="3">cv. Nipponbare</strain>
    </source>
</reference>
<evidence type="ECO:0000313" key="3">
    <source>
        <dbReference type="Proteomes" id="UP000000763"/>
    </source>
</evidence>
<proteinExistence type="predicted"/>
<dbReference type="EMBL" id="AP002835">
    <property type="protein sequence ID" value="BAD81457.1"/>
    <property type="molecule type" value="Genomic_DNA"/>
</dbReference>
<dbReference type="EMBL" id="AP001800">
    <property type="protein sequence ID" value="BAD81312.1"/>
    <property type="molecule type" value="Genomic_DNA"/>
</dbReference>
<accession>Q5NB52</accession>
<gene>
    <name evidence="2" type="ORF">P0417G05.24</name>
    <name evidence="1" type="ORF">P0443E05.41</name>
</gene>
<reference evidence="1" key="1">
    <citation type="journal article" date="2002" name="Nature">
        <title>The genome sequence and structure of rice chromosome 1.</title>
        <authorList>
            <person name="Sasaki T."/>
            <person name="Matsumoto T."/>
            <person name="Yamamoto K."/>
            <person name="Sakata K."/>
            <person name="Baba T."/>
            <person name="Katayose Y."/>
            <person name="Wu J."/>
            <person name="Niimura Y."/>
            <person name="Cheng Z."/>
            <person name="Nagamura Y."/>
            <person name="Antonio B.A."/>
            <person name="Kanamori H."/>
            <person name="Hosokawa S."/>
            <person name="Masukawa M."/>
            <person name="Arikawa K."/>
            <person name="Chiden Y."/>
            <person name="Hayashi M."/>
            <person name="Okamoto M."/>
            <person name="Ando T."/>
            <person name="Aoki H."/>
            <person name="Arita K."/>
            <person name="Hamada M."/>
            <person name="Harada C."/>
            <person name="Hijishita S."/>
            <person name="Honda M."/>
            <person name="Ichikawa Y."/>
            <person name="Idonuma A."/>
            <person name="Iijima M."/>
            <person name="Ikeda M."/>
            <person name="Ikeno M."/>
            <person name="Itoh S."/>
            <person name="Itoh T."/>
            <person name="Itoh Y."/>
            <person name="Itoh Y."/>
            <person name="Iwabuchi A."/>
            <person name="Kamiya K."/>
            <person name="Karasawa W."/>
            <person name="Katagiri S."/>
            <person name="Kikuta A."/>
            <person name="Kobayashi N."/>
            <person name="Kono I."/>
            <person name="Machita K."/>
            <person name="Maehara T."/>
            <person name="Mizuno H."/>
            <person name="Mizubayashi T."/>
            <person name="Mukai Y."/>
            <person name="Nagasaki H."/>
            <person name="Nakashima M."/>
            <person name="Nakama Y."/>
            <person name="Nakamichi Y."/>
            <person name="Nakamura M."/>
            <person name="Namiki N."/>
            <person name="Negishi M."/>
            <person name="Ohta I."/>
            <person name="Ono N."/>
            <person name="Saji S."/>
            <person name="Sakai K."/>
            <person name="Shibata M."/>
            <person name="Shimokawa T."/>
            <person name="Shomura A."/>
            <person name="Song J."/>
            <person name="Takazaki Y."/>
            <person name="Terasawa K."/>
            <person name="Tsuji K."/>
            <person name="Waki K."/>
            <person name="Yamagata H."/>
            <person name="Yamane H."/>
            <person name="Yoshiki S."/>
            <person name="Yoshihara R."/>
            <person name="Yukawa K."/>
            <person name="Zhong H."/>
            <person name="Iwama H."/>
            <person name="Endo T."/>
            <person name="Ito H."/>
            <person name="Hahn J.H."/>
            <person name="Kim H.I."/>
            <person name="Eun M.Y."/>
            <person name="Yano M."/>
            <person name="Jiang J."/>
            <person name="Gojobori T."/>
        </authorList>
    </citation>
    <scope>NUCLEOTIDE SEQUENCE</scope>
</reference>
<organism evidence="1">
    <name type="scientific">Oryza sativa subsp. japonica</name>
    <name type="common">Rice</name>
    <dbReference type="NCBI Taxonomy" id="39947"/>
    <lineage>
        <taxon>Eukaryota</taxon>
        <taxon>Viridiplantae</taxon>
        <taxon>Streptophyta</taxon>
        <taxon>Embryophyta</taxon>
        <taxon>Tracheophyta</taxon>
        <taxon>Spermatophyta</taxon>
        <taxon>Magnoliopsida</taxon>
        <taxon>Liliopsida</taxon>
        <taxon>Poales</taxon>
        <taxon>Poaceae</taxon>
        <taxon>BOP clade</taxon>
        <taxon>Oryzoideae</taxon>
        <taxon>Oryzeae</taxon>
        <taxon>Oryzinae</taxon>
        <taxon>Oryza</taxon>
        <taxon>Oryza sativa</taxon>
    </lineage>
</organism>